<dbReference type="OrthoDB" id="9807064at2"/>
<feature type="domain" description="BPL/LPL catalytic" evidence="6">
    <location>
        <begin position="93"/>
        <end position="192"/>
    </location>
</feature>
<dbReference type="InterPro" id="IPR045864">
    <property type="entry name" value="aa-tRNA-synth_II/BPL/LPL"/>
</dbReference>
<dbReference type="RefSeq" id="WP_139163028.1">
    <property type="nucleotide sequence ID" value="NZ_FMXO01000020.1"/>
</dbReference>
<dbReference type="EMBL" id="FMXO01000020">
    <property type="protein sequence ID" value="SDB59099.1"/>
    <property type="molecule type" value="Genomic_DNA"/>
</dbReference>
<dbReference type="Gene3D" id="2.30.30.100">
    <property type="match status" value="1"/>
</dbReference>
<keyword evidence="2" id="KW-0092">Biotin</keyword>
<keyword evidence="8" id="KW-1185">Reference proteome</keyword>
<evidence type="ECO:0000313" key="8">
    <source>
        <dbReference type="Proteomes" id="UP000198771"/>
    </source>
</evidence>
<dbReference type="InterPro" id="IPR004408">
    <property type="entry name" value="Biotin_CoA_COase_ligase"/>
</dbReference>
<dbReference type="PANTHER" id="PTHR12835:SF5">
    <property type="entry name" value="BIOTIN--PROTEIN LIGASE"/>
    <property type="match status" value="1"/>
</dbReference>
<accession>A0A1G6ENM3</accession>
<name>A0A1G6ENM3_9BACT</name>
<dbReference type="NCBIfam" id="TIGR00121">
    <property type="entry name" value="birA_ligase"/>
    <property type="match status" value="1"/>
</dbReference>
<dbReference type="Pfam" id="PF02237">
    <property type="entry name" value="BPL_C"/>
    <property type="match status" value="1"/>
</dbReference>
<evidence type="ECO:0000256" key="1">
    <source>
        <dbReference type="ARBA" id="ARBA00022598"/>
    </source>
</evidence>
<dbReference type="Pfam" id="PF03099">
    <property type="entry name" value="BPL_LplA_LipB"/>
    <property type="match status" value="1"/>
</dbReference>
<reference evidence="7 8" key="1">
    <citation type="submission" date="2016-10" db="EMBL/GenBank/DDBJ databases">
        <authorList>
            <person name="de Groot N.N."/>
        </authorList>
    </citation>
    <scope>NUCLEOTIDE SEQUENCE [LARGE SCALE GENOMIC DNA]</scope>
    <source>
        <strain evidence="7 8">ASO4-2</strain>
    </source>
</reference>
<dbReference type="InterPro" id="IPR004143">
    <property type="entry name" value="BPL_LPL_catalytic"/>
</dbReference>
<evidence type="ECO:0000256" key="2">
    <source>
        <dbReference type="ARBA" id="ARBA00023267"/>
    </source>
</evidence>
<proteinExistence type="predicted"/>
<dbReference type="PANTHER" id="PTHR12835">
    <property type="entry name" value="BIOTIN PROTEIN LIGASE"/>
    <property type="match status" value="1"/>
</dbReference>
<sequence>MKSSVFLFSSDIPELLAGSDPQTMAAAHPVWKQTMERWGPWRKSELSGAQMADEHLVLRSWTGERDGPGQVFLVRSCSSALDLAWKLMQWDVLAQWDAVIAVEQWSGRGQVRRPWQSLPGNLHLVWRAPTLPKPWDGLTSLVPAWLAARSLGRFGFDVRLKWPNDLVLEDRKIGGILAEQRGETVVVGLGLNLAAVPEQKVLRENAAMEAGSLDGRISPAMCWEQLVSESRSWYQNVLPELRPDDFVHLFSDMLIWKNREISILDHAHDPDALHGRLLGITPDGSLLVSCPEGVRRIASGEVRLVS</sequence>
<evidence type="ECO:0000259" key="6">
    <source>
        <dbReference type="Pfam" id="PF03099"/>
    </source>
</evidence>
<evidence type="ECO:0000256" key="4">
    <source>
        <dbReference type="ARBA" id="ARBA00047846"/>
    </source>
</evidence>
<comment type="catalytic activity">
    <reaction evidence="4">
        <text>biotin + L-lysyl-[protein] + ATP = N(6)-biotinyl-L-lysyl-[protein] + AMP + diphosphate + H(+)</text>
        <dbReference type="Rhea" id="RHEA:11756"/>
        <dbReference type="Rhea" id="RHEA-COMP:9752"/>
        <dbReference type="Rhea" id="RHEA-COMP:10505"/>
        <dbReference type="ChEBI" id="CHEBI:15378"/>
        <dbReference type="ChEBI" id="CHEBI:29969"/>
        <dbReference type="ChEBI" id="CHEBI:30616"/>
        <dbReference type="ChEBI" id="CHEBI:33019"/>
        <dbReference type="ChEBI" id="CHEBI:57586"/>
        <dbReference type="ChEBI" id="CHEBI:83144"/>
        <dbReference type="ChEBI" id="CHEBI:456215"/>
        <dbReference type="EC" id="6.3.4.15"/>
    </reaction>
</comment>
<evidence type="ECO:0000256" key="3">
    <source>
        <dbReference type="ARBA" id="ARBA00024227"/>
    </source>
</evidence>
<dbReference type="GO" id="GO:0004077">
    <property type="term" value="F:biotin--[biotin carboxyl-carrier protein] ligase activity"/>
    <property type="evidence" value="ECO:0007669"/>
    <property type="project" value="UniProtKB-EC"/>
</dbReference>
<feature type="domain" description="Biotin protein ligase C-terminal" evidence="5">
    <location>
        <begin position="271"/>
        <end position="302"/>
    </location>
</feature>
<dbReference type="AlphaFoldDB" id="A0A1G6ENM3"/>
<dbReference type="GO" id="GO:0005737">
    <property type="term" value="C:cytoplasm"/>
    <property type="evidence" value="ECO:0007669"/>
    <property type="project" value="TreeGrafter"/>
</dbReference>
<dbReference type="Gene3D" id="3.30.930.10">
    <property type="entry name" value="Bira Bifunctional Protein, Domain 2"/>
    <property type="match status" value="1"/>
</dbReference>
<dbReference type="SUPFAM" id="SSF55681">
    <property type="entry name" value="Class II aaRS and biotin synthetases"/>
    <property type="match status" value="1"/>
</dbReference>
<dbReference type="InterPro" id="IPR003142">
    <property type="entry name" value="BPL_C"/>
</dbReference>
<protein>
    <recommendedName>
        <fullName evidence="3">biotin--[biotin carboxyl-carrier protein] ligase</fullName>
        <ecNumber evidence="3">6.3.4.15</ecNumber>
    </recommendedName>
</protein>
<organism evidence="7 8">
    <name type="scientific">Desulfonatronum thiosulfatophilum</name>
    <dbReference type="NCBI Taxonomy" id="617002"/>
    <lineage>
        <taxon>Bacteria</taxon>
        <taxon>Pseudomonadati</taxon>
        <taxon>Thermodesulfobacteriota</taxon>
        <taxon>Desulfovibrionia</taxon>
        <taxon>Desulfovibrionales</taxon>
        <taxon>Desulfonatronaceae</taxon>
        <taxon>Desulfonatronum</taxon>
    </lineage>
</organism>
<keyword evidence="1 7" id="KW-0436">Ligase</keyword>
<evidence type="ECO:0000313" key="7">
    <source>
        <dbReference type="EMBL" id="SDB59099.1"/>
    </source>
</evidence>
<dbReference type="EC" id="6.3.4.15" evidence="3"/>
<gene>
    <name evidence="7" type="ORF">SAMN05660653_03005</name>
</gene>
<evidence type="ECO:0000259" key="5">
    <source>
        <dbReference type="Pfam" id="PF02237"/>
    </source>
</evidence>
<dbReference type="STRING" id="617002.SAMN05660653_03005"/>
<dbReference type="Proteomes" id="UP000198771">
    <property type="component" value="Unassembled WGS sequence"/>
</dbReference>